<name>A0A9W9IFR1_9EURO</name>
<sequence length="203" mass="22885">MSHFPFADLTESWLFYLPRRADNTQSAFVEPTLPSNQPTEFVEMNPAKITGSTTAVSNTKILLQNRIAHDETSVPWIYSTTRIINRTRTRRQLVQRAHMFRHETRSIRVGRDGSADGPEAPPRWEKLEGPKVSHQVAKYHQPQKKHKGYHPKPVLHAPPAKALLPRRTLASKPFPSPTGSLASVPHVNSQRTVVAQYTVASSE</sequence>
<dbReference type="RefSeq" id="XP_056547235.1">
    <property type="nucleotide sequence ID" value="XM_056683629.1"/>
</dbReference>
<reference evidence="2" key="2">
    <citation type="journal article" date="2023" name="IMA Fungus">
        <title>Comparative genomic study of the Penicillium genus elucidates a diverse pangenome and 15 lateral gene transfer events.</title>
        <authorList>
            <person name="Petersen C."/>
            <person name="Sorensen T."/>
            <person name="Nielsen M.R."/>
            <person name="Sondergaard T.E."/>
            <person name="Sorensen J.L."/>
            <person name="Fitzpatrick D.A."/>
            <person name="Frisvad J.C."/>
            <person name="Nielsen K.L."/>
        </authorList>
    </citation>
    <scope>NUCLEOTIDE SEQUENCE</scope>
    <source>
        <strain evidence="2">IBT 26290</strain>
    </source>
</reference>
<feature type="region of interest" description="Disordered" evidence="1">
    <location>
        <begin position="109"/>
        <end position="130"/>
    </location>
</feature>
<evidence type="ECO:0000313" key="3">
    <source>
        <dbReference type="Proteomes" id="UP001149163"/>
    </source>
</evidence>
<accession>A0A9W9IFR1</accession>
<protein>
    <submittedName>
        <fullName evidence="2">Uncharacterized protein</fullName>
    </submittedName>
</protein>
<evidence type="ECO:0000256" key="1">
    <source>
        <dbReference type="SAM" id="MobiDB-lite"/>
    </source>
</evidence>
<dbReference type="AlphaFoldDB" id="A0A9W9IFR1"/>
<proteinExistence type="predicted"/>
<comment type="caution">
    <text evidence="2">The sequence shown here is derived from an EMBL/GenBank/DDBJ whole genome shotgun (WGS) entry which is preliminary data.</text>
</comment>
<dbReference type="GeneID" id="81422805"/>
<evidence type="ECO:0000313" key="2">
    <source>
        <dbReference type="EMBL" id="KAJ5175627.1"/>
    </source>
</evidence>
<dbReference type="EMBL" id="JAPQKN010000001">
    <property type="protein sequence ID" value="KAJ5175627.1"/>
    <property type="molecule type" value="Genomic_DNA"/>
</dbReference>
<organism evidence="2 3">
    <name type="scientific">Penicillium canariense</name>
    <dbReference type="NCBI Taxonomy" id="189055"/>
    <lineage>
        <taxon>Eukaryota</taxon>
        <taxon>Fungi</taxon>
        <taxon>Dikarya</taxon>
        <taxon>Ascomycota</taxon>
        <taxon>Pezizomycotina</taxon>
        <taxon>Eurotiomycetes</taxon>
        <taxon>Eurotiomycetidae</taxon>
        <taxon>Eurotiales</taxon>
        <taxon>Aspergillaceae</taxon>
        <taxon>Penicillium</taxon>
    </lineage>
</organism>
<gene>
    <name evidence="2" type="ORF">N7482_001504</name>
</gene>
<keyword evidence="3" id="KW-1185">Reference proteome</keyword>
<reference evidence="2" key="1">
    <citation type="submission" date="2022-11" db="EMBL/GenBank/DDBJ databases">
        <authorList>
            <person name="Petersen C."/>
        </authorList>
    </citation>
    <scope>NUCLEOTIDE SEQUENCE</scope>
    <source>
        <strain evidence="2">IBT 26290</strain>
    </source>
</reference>
<dbReference type="Proteomes" id="UP001149163">
    <property type="component" value="Unassembled WGS sequence"/>
</dbReference>